<dbReference type="InterPro" id="IPR036624">
    <property type="entry name" value="Hcp1-lik_sf"/>
</dbReference>
<reference evidence="1" key="1">
    <citation type="submission" date="2022-09" db="EMBL/GenBank/DDBJ databases">
        <title>Isolation and characterization of 3-chlorobenzoate degrading bacteria from soils in Shizuoka.</title>
        <authorList>
            <person name="Ifat A."/>
            <person name="Ogawa N."/>
            <person name="Kimbara K."/>
            <person name="Moriuchi R."/>
            <person name="Dohra H."/>
            <person name="Shintani M."/>
        </authorList>
    </citation>
    <scope>NUCLEOTIDE SEQUENCE</scope>
    <source>
        <strain evidence="1">19CS4-2</strain>
    </source>
</reference>
<dbReference type="PANTHER" id="PTHR36152:SF5">
    <property type="entry name" value="PROTEIN HCP1"/>
    <property type="match status" value="1"/>
</dbReference>
<dbReference type="Proteomes" id="UP001055111">
    <property type="component" value="Unassembled WGS sequence"/>
</dbReference>
<dbReference type="AlphaFoldDB" id="A0AA37IBF4"/>
<name>A0AA37IBF4_9BURK</name>
<sequence>MTNIYLKIDGITGESDVFGHEGEIDVVSWDWLLSRNLRDQSLQNKTSVDHLTFVHEIGLESSGLLNYLIQNRVATKALLRAYKPTAQPQAVGALGTLLPPQPFLSLTLENVMVMSIKPYGCAGGHYEEVGLSFSKFKHEYAKGVAGLPGPKATVEHDLRR</sequence>
<gene>
    <name evidence="1" type="ORF">CBA19CS42_14105</name>
</gene>
<evidence type="ECO:0000313" key="2">
    <source>
        <dbReference type="Proteomes" id="UP001055111"/>
    </source>
</evidence>
<dbReference type="EMBL" id="BPUS01000004">
    <property type="protein sequence ID" value="GJH25659.1"/>
    <property type="molecule type" value="Genomic_DNA"/>
</dbReference>
<organism evidence="1 2">
    <name type="scientific">Caballeronia novacaledonica</name>
    <dbReference type="NCBI Taxonomy" id="1544861"/>
    <lineage>
        <taxon>Bacteria</taxon>
        <taxon>Pseudomonadati</taxon>
        <taxon>Pseudomonadota</taxon>
        <taxon>Betaproteobacteria</taxon>
        <taxon>Burkholderiales</taxon>
        <taxon>Burkholderiaceae</taxon>
        <taxon>Caballeronia</taxon>
    </lineage>
</organism>
<evidence type="ECO:0000313" key="1">
    <source>
        <dbReference type="EMBL" id="GJH25659.1"/>
    </source>
</evidence>
<dbReference type="PANTHER" id="PTHR36152">
    <property type="entry name" value="CYTOPLASMIC PROTEIN-RELATED"/>
    <property type="match status" value="1"/>
</dbReference>
<dbReference type="RefSeq" id="WP_238212270.1">
    <property type="nucleotide sequence ID" value="NZ_BPUS01000004.1"/>
</dbReference>
<proteinExistence type="predicted"/>
<dbReference type="Pfam" id="PF05638">
    <property type="entry name" value="T6SS_HCP"/>
    <property type="match status" value="1"/>
</dbReference>
<dbReference type="InterPro" id="IPR008514">
    <property type="entry name" value="T6SS_Hcp"/>
</dbReference>
<accession>A0AA37IBF4</accession>
<dbReference type="SUPFAM" id="SSF141452">
    <property type="entry name" value="Hcp1-like"/>
    <property type="match status" value="1"/>
</dbReference>
<dbReference type="Gene3D" id="2.30.110.20">
    <property type="entry name" value="Hcp1-like"/>
    <property type="match status" value="1"/>
</dbReference>
<dbReference type="InterPro" id="IPR053165">
    <property type="entry name" value="HSI-I_assembly_Hcp1"/>
</dbReference>
<protein>
    <submittedName>
        <fullName evidence="1">Type VI secretion system tube protein Hcp</fullName>
    </submittedName>
</protein>
<comment type="caution">
    <text evidence="1">The sequence shown here is derived from an EMBL/GenBank/DDBJ whole genome shotgun (WGS) entry which is preliminary data.</text>
</comment>